<evidence type="ECO:0000313" key="4">
    <source>
        <dbReference type="EMBL" id="MFB9755958.1"/>
    </source>
</evidence>
<dbReference type="PANTHER" id="PTHR43479">
    <property type="entry name" value="ACREF/ENVCD OPERON REPRESSOR-RELATED"/>
    <property type="match status" value="1"/>
</dbReference>
<dbReference type="Pfam" id="PF14278">
    <property type="entry name" value="TetR_C_8"/>
    <property type="match status" value="1"/>
</dbReference>
<dbReference type="EMBL" id="JBHMAG010000020">
    <property type="protein sequence ID" value="MFB9755958.1"/>
    <property type="molecule type" value="Genomic_DNA"/>
</dbReference>
<reference evidence="4 5" key="1">
    <citation type="submission" date="2024-09" db="EMBL/GenBank/DDBJ databases">
        <authorList>
            <person name="Sun Q."/>
            <person name="Mori K."/>
        </authorList>
    </citation>
    <scope>NUCLEOTIDE SEQUENCE [LARGE SCALE GENOMIC DNA]</scope>
    <source>
        <strain evidence="4 5">JCM 12520</strain>
    </source>
</reference>
<dbReference type="InterPro" id="IPR001647">
    <property type="entry name" value="HTH_TetR"/>
</dbReference>
<organism evidence="4 5">
    <name type="scientific">Paenibacillus hodogayensis</name>
    <dbReference type="NCBI Taxonomy" id="279208"/>
    <lineage>
        <taxon>Bacteria</taxon>
        <taxon>Bacillati</taxon>
        <taxon>Bacillota</taxon>
        <taxon>Bacilli</taxon>
        <taxon>Bacillales</taxon>
        <taxon>Paenibacillaceae</taxon>
        <taxon>Paenibacillus</taxon>
    </lineage>
</organism>
<evidence type="ECO:0000259" key="3">
    <source>
        <dbReference type="PROSITE" id="PS50977"/>
    </source>
</evidence>
<evidence type="ECO:0000313" key="5">
    <source>
        <dbReference type="Proteomes" id="UP001589619"/>
    </source>
</evidence>
<evidence type="ECO:0000256" key="1">
    <source>
        <dbReference type="ARBA" id="ARBA00023125"/>
    </source>
</evidence>
<name>A0ABV5W5V8_9BACL</name>
<dbReference type="RefSeq" id="WP_344913617.1">
    <property type="nucleotide sequence ID" value="NZ_BAAAYO010000012.1"/>
</dbReference>
<accession>A0ABV5W5V8</accession>
<dbReference type="InterPro" id="IPR050624">
    <property type="entry name" value="HTH-type_Tx_Regulator"/>
</dbReference>
<keyword evidence="1 2" id="KW-0238">DNA-binding</keyword>
<dbReference type="PANTHER" id="PTHR43479:SF7">
    <property type="entry name" value="TETR-FAMILY TRANSCRIPTIONAL REGULATOR"/>
    <property type="match status" value="1"/>
</dbReference>
<dbReference type="PROSITE" id="PS50977">
    <property type="entry name" value="HTH_TETR_2"/>
    <property type="match status" value="1"/>
</dbReference>
<proteinExistence type="predicted"/>
<dbReference type="InterPro" id="IPR009057">
    <property type="entry name" value="Homeodomain-like_sf"/>
</dbReference>
<gene>
    <name evidence="4" type="ORF">ACFFNY_30635</name>
</gene>
<dbReference type="Pfam" id="PF00440">
    <property type="entry name" value="TetR_N"/>
    <property type="match status" value="1"/>
</dbReference>
<sequence>MPRVLNTNDPRVVRTRQLILQAFVSLLNKNDFNDITISDITKQATVNRATFYAHFADKYALLEALLADTFMEYIHNHVHSDADFSKRTLKSIIFALCDYHTESSNRIAKHYGSAASVVEENIKTQLEQHMSRMLGQKYPVQDPTVNLVITMTCWAFYGITYRWNSQGRKEPPEDLAERAVSIVLTDGASMLHQAILVER</sequence>
<dbReference type="InterPro" id="IPR039532">
    <property type="entry name" value="TetR_C_Firmicutes"/>
</dbReference>
<dbReference type="Proteomes" id="UP001589619">
    <property type="component" value="Unassembled WGS sequence"/>
</dbReference>
<keyword evidence="5" id="KW-1185">Reference proteome</keyword>
<feature type="domain" description="HTH tetR-type" evidence="3">
    <location>
        <begin position="13"/>
        <end position="73"/>
    </location>
</feature>
<protein>
    <submittedName>
        <fullName evidence="4">TetR/AcrR family transcriptional regulator</fullName>
    </submittedName>
</protein>
<feature type="DNA-binding region" description="H-T-H motif" evidence="2">
    <location>
        <begin position="36"/>
        <end position="55"/>
    </location>
</feature>
<comment type="caution">
    <text evidence="4">The sequence shown here is derived from an EMBL/GenBank/DDBJ whole genome shotgun (WGS) entry which is preliminary data.</text>
</comment>
<dbReference type="Gene3D" id="1.10.357.10">
    <property type="entry name" value="Tetracycline Repressor, domain 2"/>
    <property type="match status" value="1"/>
</dbReference>
<evidence type="ECO:0000256" key="2">
    <source>
        <dbReference type="PROSITE-ProRule" id="PRU00335"/>
    </source>
</evidence>
<dbReference type="SUPFAM" id="SSF46689">
    <property type="entry name" value="Homeodomain-like"/>
    <property type="match status" value="1"/>
</dbReference>